<dbReference type="SUPFAM" id="SSF53756">
    <property type="entry name" value="UDP-Glycosyltransferase/glycogen phosphorylase"/>
    <property type="match status" value="1"/>
</dbReference>
<dbReference type="CDD" id="cd03801">
    <property type="entry name" value="GT4_PimA-like"/>
    <property type="match status" value="1"/>
</dbReference>
<protein>
    <recommendedName>
        <fullName evidence="3">Glycosyltransferase subfamily 4-like N-terminal domain-containing protein</fullName>
    </recommendedName>
</protein>
<evidence type="ECO:0000256" key="1">
    <source>
        <dbReference type="ARBA" id="ARBA00022676"/>
    </source>
</evidence>
<keyword evidence="1" id="KW-0328">Glycosyltransferase</keyword>
<evidence type="ECO:0000259" key="3">
    <source>
        <dbReference type="Pfam" id="PF13439"/>
    </source>
</evidence>
<dbReference type="PANTHER" id="PTHR12526">
    <property type="entry name" value="GLYCOSYLTRANSFERASE"/>
    <property type="match status" value="1"/>
</dbReference>
<evidence type="ECO:0000256" key="2">
    <source>
        <dbReference type="ARBA" id="ARBA00022679"/>
    </source>
</evidence>
<dbReference type="AlphaFoldDB" id="A0A0A0JUT1"/>
<accession>A0A0A0JUT1</accession>
<dbReference type="Pfam" id="PF13439">
    <property type="entry name" value="Glyco_transf_4"/>
    <property type="match status" value="1"/>
</dbReference>
<organism evidence="4 5">
    <name type="scientific">Knoellia aerolata DSM 18566</name>
    <dbReference type="NCBI Taxonomy" id="1385519"/>
    <lineage>
        <taxon>Bacteria</taxon>
        <taxon>Bacillati</taxon>
        <taxon>Actinomycetota</taxon>
        <taxon>Actinomycetes</taxon>
        <taxon>Micrococcales</taxon>
        <taxon>Intrasporangiaceae</taxon>
        <taxon>Knoellia</taxon>
    </lineage>
</organism>
<comment type="caution">
    <text evidence="4">The sequence shown here is derived from an EMBL/GenBank/DDBJ whole genome shotgun (WGS) entry which is preliminary data.</text>
</comment>
<dbReference type="GO" id="GO:0016757">
    <property type="term" value="F:glycosyltransferase activity"/>
    <property type="evidence" value="ECO:0007669"/>
    <property type="project" value="UniProtKB-KW"/>
</dbReference>
<dbReference type="RefSeq" id="WP_035937751.1">
    <property type="nucleotide sequence ID" value="NZ_AVPL01000028.1"/>
</dbReference>
<keyword evidence="5" id="KW-1185">Reference proteome</keyword>
<proteinExistence type="predicted"/>
<dbReference type="InterPro" id="IPR028098">
    <property type="entry name" value="Glyco_trans_4-like_N"/>
</dbReference>
<evidence type="ECO:0000313" key="5">
    <source>
        <dbReference type="Proteomes" id="UP000030013"/>
    </source>
</evidence>
<reference evidence="4 5" key="1">
    <citation type="submission" date="2013-08" db="EMBL/GenBank/DDBJ databases">
        <title>The genome sequence of Knoellia aerolata.</title>
        <authorList>
            <person name="Zhu W."/>
            <person name="Wang G."/>
        </authorList>
    </citation>
    <scope>NUCLEOTIDE SEQUENCE [LARGE SCALE GENOMIC DNA]</scope>
    <source>
        <strain evidence="4 5">DSM 18566</strain>
    </source>
</reference>
<dbReference type="EMBL" id="AVPL01000028">
    <property type="protein sequence ID" value="KGN40908.1"/>
    <property type="molecule type" value="Genomic_DNA"/>
</dbReference>
<sequence>MTDNAGNTPTYPRSQDLIAVAGWSADTPELAELDPSTHAGSGPRVVMLAGNNITIDARVLKAMTTVSQFGMDVVAVGLRGRGDAPEEHVGSVTIRRVLPRNRVGRAGLRGRLGRAGTGAREVASALSPFFLRDDDRRAALSRWELESRALRADRGADARAAMRSEDHLPPRLSTAEKLARAARWRRLRLRRRLLDLQSAGLRVKRRDRRVRGDGVGARRTRQLSAYRRLPALARWEEVLPEILDQELAVGPVLDALEPDVIHVHDVFMLGIGVHAAQRAALAGRDVKVIYDAHEFIPGVPVVAPRKLAAYAALEREFIHSADHVITVSPSLAALLVAEHGLHRTPSVVLNAPVEDRGELNVIGVREVCGLGPDVPLLVYGGGVHEARGVHTAVEALADLPGVHLVVVVKRRSYVTQDLDERAKRIGASDRLHFAPFVPFALVPRYLSSATIGLSPLLRAVNHDVAITNKFCEYLNAGLPIVTSDTPEQAALVEDLDLGAVHRADDPADLARAVTDVLGRVEQLRTRISSDSALQTRFSWRVQAELLREVYATLLGDLPPQAWEPGATEVNELLVRG</sequence>
<dbReference type="PANTHER" id="PTHR12526:SF600">
    <property type="entry name" value="GLYCOSYL TRANSFERASE GROUP 1"/>
    <property type="match status" value="1"/>
</dbReference>
<dbReference type="Gene3D" id="3.40.50.2000">
    <property type="entry name" value="Glycogen Phosphorylase B"/>
    <property type="match status" value="2"/>
</dbReference>
<dbReference type="Proteomes" id="UP000030013">
    <property type="component" value="Unassembled WGS sequence"/>
</dbReference>
<dbReference type="eggNOG" id="COG0297">
    <property type="taxonomic scope" value="Bacteria"/>
</dbReference>
<dbReference type="STRING" id="1385519.N801_10630"/>
<feature type="domain" description="Glycosyltransferase subfamily 4-like N-terminal" evidence="3">
    <location>
        <begin position="247"/>
        <end position="350"/>
    </location>
</feature>
<evidence type="ECO:0000313" key="4">
    <source>
        <dbReference type="EMBL" id="KGN40908.1"/>
    </source>
</evidence>
<name>A0A0A0JUT1_9MICO</name>
<gene>
    <name evidence="4" type="ORF">N801_10630</name>
</gene>
<dbReference type="Pfam" id="PF13692">
    <property type="entry name" value="Glyco_trans_1_4"/>
    <property type="match status" value="1"/>
</dbReference>
<keyword evidence="2" id="KW-0808">Transferase</keyword>
<dbReference type="OrthoDB" id="3335961at2"/>